<dbReference type="AlphaFoldDB" id="M3D377"/>
<dbReference type="EMBL" id="KB456266">
    <property type="protein sequence ID" value="EMF11597.1"/>
    <property type="molecule type" value="Genomic_DNA"/>
</dbReference>
<keyword evidence="3" id="KW-1185">Reference proteome</keyword>
<evidence type="ECO:0000256" key="1">
    <source>
        <dbReference type="SAM" id="MobiDB-lite"/>
    </source>
</evidence>
<feature type="compositionally biased region" description="Basic and acidic residues" evidence="1">
    <location>
        <begin position="272"/>
        <end position="299"/>
    </location>
</feature>
<dbReference type="HOGENOM" id="CLU_931172_0_0_1"/>
<dbReference type="eggNOG" id="ENOG502RHGX">
    <property type="taxonomic scope" value="Eukaryota"/>
</dbReference>
<dbReference type="GeneID" id="27899792"/>
<feature type="region of interest" description="Disordered" evidence="1">
    <location>
        <begin position="212"/>
        <end position="299"/>
    </location>
</feature>
<dbReference type="Proteomes" id="UP000016931">
    <property type="component" value="Unassembled WGS sequence"/>
</dbReference>
<dbReference type="RefSeq" id="XP_016759718.1">
    <property type="nucleotide sequence ID" value="XM_016902655.1"/>
</dbReference>
<protein>
    <submittedName>
        <fullName evidence="2">Uncharacterized protein</fullName>
    </submittedName>
</protein>
<accession>M3D377</accession>
<evidence type="ECO:0000313" key="2">
    <source>
        <dbReference type="EMBL" id="EMF11597.1"/>
    </source>
</evidence>
<organism evidence="2 3">
    <name type="scientific">Sphaerulina musiva (strain SO2202)</name>
    <name type="common">Poplar stem canker fungus</name>
    <name type="synonym">Septoria musiva</name>
    <dbReference type="NCBI Taxonomy" id="692275"/>
    <lineage>
        <taxon>Eukaryota</taxon>
        <taxon>Fungi</taxon>
        <taxon>Dikarya</taxon>
        <taxon>Ascomycota</taxon>
        <taxon>Pezizomycotina</taxon>
        <taxon>Dothideomycetes</taxon>
        <taxon>Dothideomycetidae</taxon>
        <taxon>Mycosphaerellales</taxon>
        <taxon>Mycosphaerellaceae</taxon>
        <taxon>Sphaerulina</taxon>
    </lineage>
</organism>
<feature type="compositionally biased region" description="Basic residues" evidence="1">
    <location>
        <begin position="214"/>
        <end position="223"/>
    </location>
</feature>
<proteinExistence type="predicted"/>
<name>M3D377_SPHMS</name>
<sequence length="299" mass="33800">MSARMPPLPRRLPIHLCPYRRRRPFSSSSPRRDAASRADTLEDLKEIDSIALATTKRLVEAIGTEASELASMTGQIISQARSVQLNPSIPSYMPAHWAQHRRTFPPKLNILQERVENLRRNLEDLEAVPYAEEKGETQSQKVRARLRAGTEAERRFDTQQFKFEEETHAKRLDAVFDTLEAEVEAWRGSHHPGELPDQPAFKRVAWGTTMVVAKPRRAGKRRTGIREQQSKSPIRPERAAQKKQDKSSSPSKVDEPAMGTGRVESSPQTKSAGEEKKAIPPKKKDLLTMQAKLDKSLET</sequence>
<dbReference type="OrthoDB" id="3645219at2759"/>
<reference evidence="2 3" key="1">
    <citation type="journal article" date="2012" name="PLoS Pathog.">
        <title>Diverse lifestyles and strategies of plant pathogenesis encoded in the genomes of eighteen Dothideomycetes fungi.</title>
        <authorList>
            <person name="Ohm R.A."/>
            <person name="Feau N."/>
            <person name="Henrissat B."/>
            <person name="Schoch C.L."/>
            <person name="Horwitz B.A."/>
            <person name="Barry K.W."/>
            <person name="Condon B.J."/>
            <person name="Copeland A.C."/>
            <person name="Dhillon B."/>
            <person name="Glaser F."/>
            <person name="Hesse C.N."/>
            <person name="Kosti I."/>
            <person name="LaButti K."/>
            <person name="Lindquist E.A."/>
            <person name="Lucas S."/>
            <person name="Salamov A.A."/>
            <person name="Bradshaw R.E."/>
            <person name="Ciuffetti L."/>
            <person name="Hamelin R.C."/>
            <person name="Kema G.H.J."/>
            <person name="Lawrence C."/>
            <person name="Scott J.A."/>
            <person name="Spatafora J.W."/>
            <person name="Turgeon B.G."/>
            <person name="de Wit P.J.G.M."/>
            <person name="Zhong S."/>
            <person name="Goodwin S.B."/>
            <person name="Grigoriev I.V."/>
        </authorList>
    </citation>
    <scope>NUCLEOTIDE SEQUENCE [LARGE SCALE GENOMIC DNA]</scope>
    <source>
        <strain evidence="2 3">SO2202</strain>
    </source>
</reference>
<gene>
    <name evidence="2" type="ORF">SEPMUDRAFT_134715</name>
</gene>
<evidence type="ECO:0000313" key="3">
    <source>
        <dbReference type="Proteomes" id="UP000016931"/>
    </source>
</evidence>
<feature type="compositionally biased region" description="Basic and acidic residues" evidence="1">
    <location>
        <begin position="224"/>
        <end position="246"/>
    </location>
</feature>